<dbReference type="HOGENOM" id="CLU_033789_0_1_5"/>
<keyword evidence="3" id="KW-1185">Reference proteome</keyword>
<evidence type="ECO:0000313" key="2">
    <source>
        <dbReference type="EMBL" id="ADH89356.1"/>
    </source>
</evidence>
<dbReference type="InterPro" id="IPR006427">
    <property type="entry name" value="Portal_HK97"/>
</dbReference>
<dbReference type="NCBIfam" id="TIGR01537">
    <property type="entry name" value="portal_HK97"/>
    <property type="match status" value="1"/>
</dbReference>
<dbReference type="InterPro" id="IPR006944">
    <property type="entry name" value="Phage/GTA_portal"/>
</dbReference>
<dbReference type="OrthoDB" id="7592047at2"/>
<evidence type="ECO:0000313" key="3">
    <source>
        <dbReference type="Proteomes" id="UP000006633"/>
    </source>
</evidence>
<dbReference type="eggNOG" id="COG4695">
    <property type="taxonomic scope" value="Bacteria"/>
</dbReference>
<dbReference type="STRING" id="639283.Snov_2058"/>
<dbReference type="AlphaFoldDB" id="D7A095"/>
<organism evidence="2 3">
    <name type="scientific">Ancylobacter novellus (strain ATCC 8093 / DSM 506 / JCM 20403 / CCM 1077 / IAM 12100 / NBRC 12443 / NCIMB 10456)</name>
    <name type="common">Starkeya novella</name>
    <dbReference type="NCBI Taxonomy" id="639283"/>
    <lineage>
        <taxon>Bacteria</taxon>
        <taxon>Pseudomonadati</taxon>
        <taxon>Pseudomonadota</taxon>
        <taxon>Alphaproteobacteria</taxon>
        <taxon>Hyphomicrobiales</taxon>
        <taxon>Xanthobacteraceae</taxon>
        <taxon>Ancylobacter</taxon>
    </lineage>
</organism>
<dbReference type="KEGG" id="sno:Snov_2058"/>
<dbReference type="EMBL" id="CP002026">
    <property type="protein sequence ID" value="ADH89356.1"/>
    <property type="molecule type" value="Genomic_DNA"/>
</dbReference>
<dbReference type="Pfam" id="PF04860">
    <property type="entry name" value="Phage_portal"/>
    <property type="match status" value="1"/>
</dbReference>
<dbReference type="Gene3D" id="3.40.140.120">
    <property type="match status" value="1"/>
</dbReference>
<feature type="region of interest" description="Disordered" evidence="1">
    <location>
        <begin position="382"/>
        <end position="414"/>
    </location>
</feature>
<proteinExistence type="predicted"/>
<dbReference type="RefSeq" id="WP_013166860.1">
    <property type="nucleotide sequence ID" value="NC_014217.1"/>
</dbReference>
<dbReference type="Proteomes" id="UP000006633">
    <property type="component" value="Chromosome"/>
</dbReference>
<accession>D7A095</accession>
<dbReference type="Gene3D" id="3.30.1120.70">
    <property type="match status" value="1"/>
</dbReference>
<gene>
    <name evidence="2" type="ordered locus">Snov_2058</name>
</gene>
<dbReference type="Gene3D" id="1.20.1270.210">
    <property type="match status" value="1"/>
</dbReference>
<sequence>MSTSSFKSRLANWLLSDIEVKSSPVSGVTNPETWLVDLLNASPAQSGISVNPTTAMQCTPVNRAVTLIASSLGSLPVKVYRRLDNGGKEADPTHSAYGLVHDDATEWQSAAEFRERITADALLHGAGFALVQRDSDGRPVELIYLPPGNVQVKADDYGEPFYLIGSTQTRFSFRNVLHVAAPFELAPIKACREAIGLALVLERHAARLFGNGARPSGLLSVKQSENRKVDDKTLANIVAAWKVAHSGDKSGNTAILPNDVEYQQLTLNSVDAQFAEMRAFQISEVARAFGVPPILLQDYSRATWSNSEQMGRQFLQFTLLPWIQAWQAAYRRALLTPDERATHLIEFIVDDLLRGDFASRVEGYSKLIAARVLNPNEVRAMENRPPYAGGDEFVNPNTLTSGAPPASPQETPDA</sequence>
<protein>
    <submittedName>
        <fullName evidence="2">Phage portal protein, HK97 family</fullName>
    </submittedName>
</protein>
<name>D7A095_ANCN5</name>
<reference evidence="2 3" key="1">
    <citation type="journal article" date="2012" name="Stand. Genomic Sci.">
        <title>Complete genome sequence of the facultatively chemolithoautotrophic and methylotrophic alpha Proteobacterium Starkeya novella type strain (ATCC 8093(T)).</title>
        <authorList>
            <person name="Kappler U."/>
            <person name="Davenport K."/>
            <person name="Beatson S."/>
            <person name="Lucas S."/>
            <person name="Lapidus A."/>
            <person name="Copeland A."/>
            <person name="Berry K.W."/>
            <person name="Glavina Del Rio T."/>
            <person name="Hammon N."/>
            <person name="Dalin E."/>
            <person name="Tice H."/>
            <person name="Pitluck S."/>
            <person name="Richardson P."/>
            <person name="Bruce D."/>
            <person name="Goodwin L.A."/>
            <person name="Han C."/>
            <person name="Tapia R."/>
            <person name="Detter J.C."/>
            <person name="Chang Y.J."/>
            <person name="Jeffries C.D."/>
            <person name="Land M."/>
            <person name="Hauser L."/>
            <person name="Kyrpides N.C."/>
            <person name="Goker M."/>
            <person name="Ivanova N."/>
            <person name="Klenk H.P."/>
            <person name="Woyke T."/>
        </authorList>
    </citation>
    <scope>NUCLEOTIDE SEQUENCE [LARGE SCALE GENOMIC DNA]</scope>
    <source>
        <strain evidence="3">ATCC 8093 / DSM 506 / JCM 20403 / CCM 1077 / IAM 12100 / NBRC 12443 / NCIMB 10456</strain>
    </source>
</reference>
<evidence type="ECO:0000256" key="1">
    <source>
        <dbReference type="SAM" id="MobiDB-lite"/>
    </source>
</evidence>